<comment type="caution">
    <text evidence="1">The sequence shown here is derived from an EMBL/GenBank/DDBJ whole genome shotgun (WGS) entry which is preliminary data.</text>
</comment>
<dbReference type="Proteomes" id="UP001060085">
    <property type="component" value="Linkage Group LG01"/>
</dbReference>
<gene>
    <name evidence="1" type="ORF">M9H77_00908</name>
</gene>
<proteinExistence type="predicted"/>
<evidence type="ECO:0000313" key="2">
    <source>
        <dbReference type="Proteomes" id="UP001060085"/>
    </source>
</evidence>
<evidence type="ECO:0000313" key="1">
    <source>
        <dbReference type="EMBL" id="KAI5679681.1"/>
    </source>
</evidence>
<keyword evidence="2" id="KW-1185">Reference proteome</keyword>
<protein>
    <submittedName>
        <fullName evidence="1">Uncharacterized protein</fullName>
    </submittedName>
</protein>
<dbReference type="EMBL" id="CM044701">
    <property type="protein sequence ID" value="KAI5679681.1"/>
    <property type="molecule type" value="Genomic_DNA"/>
</dbReference>
<reference evidence="2" key="1">
    <citation type="journal article" date="2023" name="Nat. Plants">
        <title>Single-cell RNA sequencing provides a high-resolution roadmap for understanding the multicellular compartmentation of specialized metabolism.</title>
        <authorList>
            <person name="Sun S."/>
            <person name="Shen X."/>
            <person name="Li Y."/>
            <person name="Li Y."/>
            <person name="Wang S."/>
            <person name="Li R."/>
            <person name="Zhang H."/>
            <person name="Shen G."/>
            <person name="Guo B."/>
            <person name="Wei J."/>
            <person name="Xu J."/>
            <person name="St-Pierre B."/>
            <person name="Chen S."/>
            <person name="Sun C."/>
        </authorList>
    </citation>
    <scope>NUCLEOTIDE SEQUENCE [LARGE SCALE GENOMIC DNA]</scope>
</reference>
<sequence length="584" mass="65096">MKGVTTTVEKDILNGISGSVNPGEVLALMGPSGSGKTTLLSLLGGRIRPSMAGGSITYNDQPYSKFLKSRIGFVTQDDVLFPHLTVRETLTFAARLRLPNRLTRQEKEQRAADVICELGLERCQDTMIGGSFVRGVSGGERKRVCIGSEIIINPSLLFLDEPTSGLDSTTALKIVDLLQDIAEAGKTVITTIHQPSSRLFHKFDKLILLGKGSLLYFGKASEAMVYFSSIGCSPLIAMNPAEFLLDLANGNLNEVSIPSELEDKVQTGNAETETTRNGRPSPTLVHEYLVEAYETKVAENEKKKLLIPLSIEEDLKSKVYSSKREWGASWCEQYSILFWRGLKERRHDYFSWLRITQVLVTATILGMLWWQSGGQRPEELQDQAGLLFFIAVFWGFFPVFTAIFTFPQERAMLSKERAADMYRLSAYFLARTSTDVPLDLLLPLLFLVVVYFMAGLRLNAGSFFLTMLTVFLSIIAAQGFGLAIGASLMDLKKATTLASVTVMTFMLAGGFFVTNVPAFISWLRYLSFNYHTYKLLLKVQYEHITHSVNGIKIDNGVKEVCVLAGMIFGYRLLAYISLRRMKLQ</sequence>
<organism evidence="1 2">
    <name type="scientific">Catharanthus roseus</name>
    <name type="common">Madagascar periwinkle</name>
    <name type="synonym">Vinca rosea</name>
    <dbReference type="NCBI Taxonomy" id="4058"/>
    <lineage>
        <taxon>Eukaryota</taxon>
        <taxon>Viridiplantae</taxon>
        <taxon>Streptophyta</taxon>
        <taxon>Embryophyta</taxon>
        <taxon>Tracheophyta</taxon>
        <taxon>Spermatophyta</taxon>
        <taxon>Magnoliopsida</taxon>
        <taxon>eudicotyledons</taxon>
        <taxon>Gunneridae</taxon>
        <taxon>Pentapetalae</taxon>
        <taxon>asterids</taxon>
        <taxon>lamiids</taxon>
        <taxon>Gentianales</taxon>
        <taxon>Apocynaceae</taxon>
        <taxon>Rauvolfioideae</taxon>
        <taxon>Vinceae</taxon>
        <taxon>Catharanthinae</taxon>
        <taxon>Catharanthus</taxon>
    </lineage>
</organism>
<name>A0ACC0C417_CATRO</name>
<accession>A0ACC0C417</accession>